<dbReference type="Proteomes" id="UP000681967">
    <property type="component" value="Unassembled WGS sequence"/>
</dbReference>
<proteinExistence type="predicted"/>
<gene>
    <name evidence="1" type="ORF">BYL167_LOCUS63521</name>
    <name evidence="2" type="ORF">SMN809_LOCUS70767</name>
</gene>
<dbReference type="Proteomes" id="UP000676336">
    <property type="component" value="Unassembled WGS sequence"/>
</dbReference>
<dbReference type="AlphaFoldDB" id="A0A8S3HPP9"/>
<evidence type="ECO:0000313" key="2">
    <source>
        <dbReference type="EMBL" id="CAF5186777.1"/>
    </source>
</evidence>
<evidence type="ECO:0000313" key="3">
    <source>
        <dbReference type="Proteomes" id="UP000676336"/>
    </source>
</evidence>
<feature type="non-terminal residue" evidence="2">
    <location>
        <position position="1"/>
    </location>
</feature>
<dbReference type="EMBL" id="CAJOBI010322157">
    <property type="protein sequence ID" value="CAF5186777.1"/>
    <property type="molecule type" value="Genomic_DNA"/>
</dbReference>
<name>A0A8S3HPP9_9BILA</name>
<organism evidence="2 3">
    <name type="scientific">Rotaria magnacalcarata</name>
    <dbReference type="NCBI Taxonomy" id="392030"/>
    <lineage>
        <taxon>Eukaryota</taxon>
        <taxon>Metazoa</taxon>
        <taxon>Spiralia</taxon>
        <taxon>Gnathifera</taxon>
        <taxon>Rotifera</taxon>
        <taxon>Eurotatoria</taxon>
        <taxon>Bdelloidea</taxon>
        <taxon>Philodinida</taxon>
        <taxon>Philodinidae</taxon>
        <taxon>Rotaria</taxon>
    </lineage>
</organism>
<accession>A0A8S3HPP9</accession>
<protein>
    <submittedName>
        <fullName evidence="2">Uncharacterized protein</fullName>
    </submittedName>
</protein>
<dbReference type="EMBL" id="CAJOBH010236802">
    <property type="protein sequence ID" value="CAF5094016.1"/>
    <property type="molecule type" value="Genomic_DNA"/>
</dbReference>
<sequence length="235" mass="25841">TSTNTTTELPPLLTLLLPMMNGVEPTPPPSVPQPKQPAIVFSSNNGIIDDPLIQSLAAEQAASAHNYDLLSYRHKRVRRPLRYGDQSTRPSNIQLLLDANINAQQNAAANQRLMFNANNNTNFLTSIDNPFRSDGENPNDLLNDNTNMSTISLSTTIINAALQSNTSRMRLDWPDNMSDLSFGSFPDLLESNMSSGELTNFEQSTINEQNKCASESSISEALFAINNTTNLLLQN</sequence>
<evidence type="ECO:0000313" key="1">
    <source>
        <dbReference type="EMBL" id="CAF5094016.1"/>
    </source>
</evidence>
<comment type="caution">
    <text evidence="2">The sequence shown here is derived from an EMBL/GenBank/DDBJ whole genome shotgun (WGS) entry which is preliminary data.</text>
</comment>
<reference evidence="2" key="1">
    <citation type="submission" date="2021-02" db="EMBL/GenBank/DDBJ databases">
        <authorList>
            <person name="Nowell W R."/>
        </authorList>
    </citation>
    <scope>NUCLEOTIDE SEQUENCE</scope>
</reference>